<sequence>MAEVHEGTEGFPVRRRDFLVSAITGGGAAILALDAAQATRSDNRSDVPQPATAMAIAPFRARLAPAAVSDLRRRLSMARWPERETVSDWSQGVPLAKLQALIAYWRDHYDMHRLETRLNEVNQFRTHIDGLGIHFIHVRSRHANARPIILTHGWPGSVIEFLNIIGPLTDPTAHGGRAEDAFHVVIPSLPGYGFSDRPTERGWGLPRIARAWGALMTRLGYQRYVAQGGDWGAGVTTWMAKQNVPGLVGIHLNLPLLVPPPIEGAPNAEEQASIVQLVAFDKDASGYAKIQGTRPQTIAYALADSPVGQAAWIYEKFADWTDTRHEPESEVSRDQMLDNIMLYWMTDTAASSARLYFESFTTDFSAQKLDLPVAVSVFPGELYRPLKIWGKRIYSNLVYWNEVSKGGHFAAFEQPGIFVEELRRSVPKLIGAA</sequence>
<name>A0A502FTA8_9SPHN</name>
<dbReference type="SUPFAM" id="SSF53474">
    <property type="entry name" value="alpha/beta-Hydrolases"/>
    <property type="match status" value="1"/>
</dbReference>
<evidence type="ECO:0000313" key="7">
    <source>
        <dbReference type="Proteomes" id="UP000319931"/>
    </source>
</evidence>
<dbReference type="PANTHER" id="PTHR21661">
    <property type="entry name" value="EPOXIDE HYDROLASE 1-RELATED"/>
    <property type="match status" value="1"/>
</dbReference>
<keyword evidence="2" id="KW-0058">Aromatic hydrocarbons catabolism</keyword>
<accession>A0A502FTA8</accession>
<dbReference type="InterPro" id="IPR016292">
    <property type="entry name" value="Epoxide_hydrolase"/>
</dbReference>
<comment type="similarity">
    <text evidence="1">Belongs to the peptidase S33 family.</text>
</comment>
<feature type="domain" description="Epoxide hydrolase N-terminal" evidence="5">
    <location>
        <begin position="56"/>
        <end position="161"/>
    </location>
</feature>
<dbReference type="Gene3D" id="3.40.50.1820">
    <property type="entry name" value="alpha/beta hydrolase"/>
    <property type="match status" value="1"/>
</dbReference>
<feature type="active site" description="Proton donor" evidence="4">
    <location>
        <position position="356"/>
    </location>
</feature>
<dbReference type="RefSeq" id="WP_140850557.1">
    <property type="nucleotide sequence ID" value="NZ_RCZC01000003.1"/>
</dbReference>
<dbReference type="PIRSF" id="PIRSF001112">
    <property type="entry name" value="Epoxide_hydrolase"/>
    <property type="match status" value="1"/>
</dbReference>
<feature type="active site" description="Nucleophile" evidence="4">
    <location>
        <position position="230"/>
    </location>
</feature>
<organism evidence="6 7">
    <name type="scientific">Sphingomonas glacialis</name>
    <dbReference type="NCBI Taxonomy" id="658225"/>
    <lineage>
        <taxon>Bacteria</taxon>
        <taxon>Pseudomonadati</taxon>
        <taxon>Pseudomonadota</taxon>
        <taxon>Alphaproteobacteria</taxon>
        <taxon>Sphingomonadales</taxon>
        <taxon>Sphingomonadaceae</taxon>
        <taxon>Sphingomonas</taxon>
    </lineage>
</organism>
<comment type="caution">
    <text evidence="6">The sequence shown here is derived from an EMBL/GenBank/DDBJ whole genome shotgun (WGS) entry which is preliminary data.</text>
</comment>
<dbReference type="InterPro" id="IPR006311">
    <property type="entry name" value="TAT_signal"/>
</dbReference>
<evidence type="ECO:0000256" key="4">
    <source>
        <dbReference type="PIRSR" id="PIRSR001112-1"/>
    </source>
</evidence>
<proteinExistence type="inferred from homology"/>
<dbReference type="InterPro" id="IPR000639">
    <property type="entry name" value="Epox_hydrolase-like"/>
</dbReference>
<dbReference type="PROSITE" id="PS51318">
    <property type="entry name" value="TAT"/>
    <property type="match status" value="1"/>
</dbReference>
<dbReference type="Pfam" id="PF06441">
    <property type="entry name" value="EHN"/>
    <property type="match status" value="1"/>
</dbReference>
<reference evidence="6 7" key="1">
    <citation type="journal article" date="2019" name="Environ. Microbiol.">
        <title>Species interactions and distinct microbial communities in high Arctic permafrost affected cryosols are associated with the CH4 and CO2 gas fluxes.</title>
        <authorList>
            <person name="Altshuler I."/>
            <person name="Hamel J."/>
            <person name="Turney S."/>
            <person name="Magnuson E."/>
            <person name="Levesque R."/>
            <person name="Greer C."/>
            <person name="Whyte L.G."/>
        </authorList>
    </citation>
    <scope>NUCLEOTIDE SEQUENCE [LARGE SCALE GENOMIC DNA]</scope>
    <source>
        <strain evidence="6 7">E6.1</strain>
    </source>
</reference>
<protein>
    <submittedName>
        <fullName evidence="6">Epoxide hydrolase</fullName>
    </submittedName>
</protein>
<keyword evidence="3 6" id="KW-0378">Hydrolase</keyword>
<dbReference type="OrthoDB" id="27092at2"/>
<evidence type="ECO:0000256" key="1">
    <source>
        <dbReference type="ARBA" id="ARBA00010088"/>
    </source>
</evidence>
<evidence type="ECO:0000256" key="2">
    <source>
        <dbReference type="ARBA" id="ARBA00022797"/>
    </source>
</evidence>
<gene>
    <name evidence="6" type="ORF">EAH76_12185</name>
</gene>
<evidence type="ECO:0000313" key="6">
    <source>
        <dbReference type="EMBL" id="TPG52640.1"/>
    </source>
</evidence>
<evidence type="ECO:0000256" key="3">
    <source>
        <dbReference type="ARBA" id="ARBA00022801"/>
    </source>
</evidence>
<evidence type="ECO:0000259" key="5">
    <source>
        <dbReference type="Pfam" id="PF06441"/>
    </source>
</evidence>
<dbReference type="InterPro" id="IPR010497">
    <property type="entry name" value="Epoxide_hydro_N"/>
</dbReference>
<dbReference type="GO" id="GO:0097176">
    <property type="term" value="P:epoxide metabolic process"/>
    <property type="evidence" value="ECO:0007669"/>
    <property type="project" value="TreeGrafter"/>
</dbReference>
<keyword evidence="7" id="KW-1185">Reference proteome</keyword>
<feature type="active site" description="Proton acceptor" evidence="4">
    <location>
        <position position="408"/>
    </location>
</feature>
<dbReference type="PRINTS" id="PR00412">
    <property type="entry name" value="EPOXHYDRLASE"/>
</dbReference>
<dbReference type="InterPro" id="IPR029058">
    <property type="entry name" value="AB_hydrolase_fold"/>
</dbReference>
<dbReference type="Proteomes" id="UP000319931">
    <property type="component" value="Unassembled WGS sequence"/>
</dbReference>
<dbReference type="EMBL" id="RCZC01000003">
    <property type="protein sequence ID" value="TPG52640.1"/>
    <property type="molecule type" value="Genomic_DNA"/>
</dbReference>
<dbReference type="AlphaFoldDB" id="A0A502FTA8"/>
<dbReference type="PANTHER" id="PTHR21661:SF35">
    <property type="entry name" value="EPOXIDE HYDROLASE"/>
    <property type="match status" value="1"/>
</dbReference>
<dbReference type="GO" id="GO:0004301">
    <property type="term" value="F:epoxide hydrolase activity"/>
    <property type="evidence" value="ECO:0007669"/>
    <property type="project" value="TreeGrafter"/>
</dbReference>